<feature type="chain" id="PRO_5045791038" evidence="1">
    <location>
        <begin position="20"/>
        <end position="141"/>
    </location>
</feature>
<accession>A0ABR2UM61</accession>
<gene>
    <name evidence="2" type="ORF">SUNI508_10198</name>
</gene>
<organism evidence="2 3">
    <name type="scientific">Seiridium unicorne</name>
    <dbReference type="NCBI Taxonomy" id="138068"/>
    <lineage>
        <taxon>Eukaryota</taxon>
        <taxon>Fungi</taxon>
        <taxon>Dikarya</taxon>
        <taxon>Ascomycota</taxon>
        <taxon>Pezizomycotina</taxon>
        <taxon>Sordariomycetes</taxon>
        <taxon>Xylariomycetidae</taxon>
        <taxon>Amphisphaeriales</taxon>
        <taxon>Sporocadaceae</taxon>
        <taxon>Seiridium</taxon>
    </lineage>
</organism>
<feature type="signal peptide" evidence="1">
    <location>
        <begin position="1"/>
        <end position="19"/>
    </location>
</feature>
<evidence type="ECO:0000313" key="3">
    <source>
        <dbReference type="Proteomes" id="UP001408356"/>
    </source>
</evidence>
<protein>
    <submittedName>
        <fullName evidence="2">Uncharacterized protein</fullName>
    </submittedName>
</protein>
<reference evidence="2 3" key="1">
    <citation type="journal article" date="2024" name="J. Plant Pathol.">
        <title>Sequence and assembly of the genome of Seiridium unicorne, isolate CBS 538.82, causal agent of cypress canker disease.</title>
        <authorList>
            <person name="Scali E."/>
            <person name="Rocca G.D."/>
            <person name="Danti R."/>
            <person name="Garbelotto M."/>
            <person name="Barberini S."/>
            <person name="Baroncelli R."/>
            <person name="Emiliani G."/>
        </authorList>
    </citation>
    <scope>NUCLEOTIDE SEQUENCE [LARGE SCALE GENOMIC DNA]</scope>
    <source>
        <strain evidence="2 3">BM-138-508</strain>
    </source>
</reference>
<proteinExistence type="predicted"/>
<evidence type="ECO:0000313" key="2">
    <source>
        <dbReference type="EMBL" id="KAK9415720.1"/>
    </source>
</evidence>
<comment type="caution">
    <text evidence="2">The sequence shown here is derived from an EMBL/GenBank/DDBJ whole genome shotgun (WGS) entry which is preliminary data.</text>
</comment>
<keyword evidence="1" id="KW-0732">Signal</keyword>
<keyword evidence="3" id="KW-1185">Reference proteome</keyword>
<name>A0ABR2UM61_9PEZI</name>
<evidence type="ECO:0000256" key="1">
    <source>
        <dbReference type="SAM" id="SignalP"/>
    </source>
</evidence>
<dbReference type="Proteomes" id="UP001408356">
    <property type="component" value="Unassembled WGS sequence"/>
</dbReference>
<dbReference type="EMBL" id="JARVKF010000413">
    <property type="protein sequence ID" value="KAK9415720.1"/>
    <property type="molecule type" value="Genomic_DNA"/>
</dbReference>
<sequence length="141" mass="14903">MQYSTILFSLLTLASSALAAPTEEKRFDGGWCGVHAHLSSADNLSVTIKVYDSKQFLVASQEFSGSGTVTGTISAQNGMGSDLSINAATNGDNIVSFEYGSDYWGSGKAKTSNARCSVGDWDLKSVFTGRETLDLDCGFSC</sequence>